<evidence type="ECO:0000313" key="2">
    <source>
        <dbReference type="Proteomes" id="UP001482620"/>
    </source>
</evidence>
<keyword evidence="2" id="KW-1185">Reference proteome</keyword>
<evidence type="ECO:0000313" key="1">
    <source>
        <dbReference type="EMBL" id="MEQ2227945.1"/>
    </source>
</evidence>
<reference evidence="1 2" key="1">
    <citation type="submission" date="2021-06" db="EMBL/GenBank/DDBJ databases">
        <authorList>
            <person name="Palmer J.M."/>
        </authorList>
    </citation>
    <scope>NUCLEOTIDE SEQUENCE [LARGE SCALE GENOMIC DNA]</scope>
    <source>
        <strain evidence="2">if_2019</strain>
        <tissue evidence="1">Muscle</tissue>
    </source>
</reference>
<dbReference type="Proteomes" id="UP001482620">
    <property type="component" value="Unassembled WGS sequence"/>
</dbReference>
<sequence>MSKCIFILIKLSNSVDNLRLFGKKISILETPRNFMKNLTLSKHVATPGRESPFKHKGIFHKTELSSECIKCERKFHSINCSNGSTNDLVQERNGANHKNTQIGIFFMGKKGEHRANGCNRCCKWLFSGERHS</sequence>
<comment type="caution">
    <text evidence="1">The sequence shown here is derived from an EMBL/GenBank/DDBJ whole genome shotgun (WGS) entry which is preliminary data.</text>
</comment>
<organism evidence="1 2">
    <name type="scientific">Ilyodon furcidens</name>
    <name type="common">goldbreast splitfin</name>
    <dbReference type="NCBI Taxonomy" id="33524"/>
    <lineage>
        <taxon>Eukaryota</taxon>
        <taxon>Metazoa</taxon>
        <taxon>Chordata</taxon>
        <taxon>Craniata</taxon>
        <taxon>Vertebrata</taxon>
        <taxon>Euteleostomi</taxon>
        <taxon>Actinopterygii</taxon>
        <taxon>Neopterygii</taxon>
        <taxon>Teleostei</taxon>
        <taxon>Neoteleostei</taxon>
        <taxon>Acanthomorphata</taxon>
        <taxon>Ovalentaria</taxon>
        <taxon>Atherinomorphae</taxon>
        <taxon>Cyprinodontiformes</taxon>
        <taxon>Goodeidae</taxon>
        <taxon>Ilyodon</taxon>
    </lineage>
</organism>
<gene>
    <name evidence="1" type="ORF">ILYODFUR_003574</name>
</gene>
<proteinExistence type="predicted"/>
<dbReference type="EMBL" id="JAHRIQ010023356">
    <property type="protein sequence ID" value="MEQ2227945.1"/>
    <property type="molecule type" value="Genomic_DNA"/>
</dbReference>
<protein>
    <submittedName>
        <fullName evidence="1">Uncharacterized protein</fullName>
    </submittedName>
</protein>
<accession>A0ABV0T6B8</accession>
<name>A0ABV0T6B8_9TELE</name>